<evidence type="ECO:0000313" key="1">
    <source>
        <dbReference type="EMBL" id="WBV59454.1"/>
    </source>
</evidence>
<evidence type="ECO:0000313" key="2">
    <source>
        <dbReference type="Proteomes" id="UP001210978"/>
    </source>
</evidence>
<gene>
    <name evidence="1" type="ORF">PFY12_10330</name>
</gene>
<dbReference type="Proteomes" id="UP001210978">
    <property type="component" value="Chromosome"/>
</dbReference>
<name>A0ABY7QJ98_9FLAO</name>
<protein>
    <submittedName>
        <fullName evidence="1">Uncharacterized protein</fullName>
    </submittedName>
</protein>
<sequence length="61" mass="7257">MSIHKRRPEKERVDIENLEEKDMNIYTGGMLYNYMDKPFTGFMIHGYYENGQISGETEYVS</sequence>
<reference evidence="1 2" key="1">
    <citation type="submission" date="2023-01" db="EMBL/GenBank/DDBJ databases">
        <title>Complete genome of Chryseobacterium camelliae VAN22-5A.</title>
        <authorList>
            <person name="Zong G."/>
            <person name="Cao G."/>
        </authorList>
    </citation>
    <scope>NUCLEOTIDE SEQUENCE [LARGE SCALE GENOMIC DNA]</scope>
    <source>
        <strain evidence="1 2">VAN22-5A</strain>
    </source>
</reference>
<accession>A0ABY7QJ98</accession>
<keyword evidence="2" id="KW-1185">Reference proteome</keyword>
<dbReference type="EMBL" id="CP115859">
    <property type="protein sequence ID" value="WBV59454.1"/>
    <property type="molecule type" value="Genomic_DNA"/>
</dbReference>
<organism evidence="1 2">
    <name type="scientific">Chryseobacterium camelliae</name>
    <dbReference type="NCBI Taxonomy" id="1265445"/>
    <lineage>
        <taxon>Bacteria</taxon>
        <taxon>Pseudomonadati</taxon>
        <taxon>Bacteroidota</taxon>
        <taxon>Flavobacteriia</taxon>
        <taxon>Flavobacteriales</taxon>
        <taxon>Weeksellaceae</taxon>
        <taxon>Chryseobacterium group</taxon>
        <taxon>Chryseobacterium</taxon>
    </lineage>
</organism>
<proteinExistence type="predicted"/>
<dbReference type="RefSeq" id="WP_271147844.1">
    <property type="nucleotide sequence ID" value="NZ_CP115859.1"/>
</dbReference>